<keyword evidence="5" id="KW-0963">Cytoplasm</keyword>
<dbReference type="PANTHER" id="PTHR12806">
    <property type="entry name" value="EAP30 SUBUNIT OF ELL COMPLEX"/>
    <property type="match status" value="1"/>
</dbReference>
<keyword evidence="11" id="KW-1185">Reference proteome</keyword>
<dbReference type="FunFam" id="1.10.10.10:FF:000397">
    <property type="entry name" value="Vacuolar-sorting protein SNF8"/>
    <property type="match status" value="1"/>
</dbReference>
<dbReference type="EMBL" id="JAKJXP020000051">
    <property type="protein sequence ID" value="KAK7751318.1"/>
    <property type="molecule type" value="Genomic_DNA"/>
</dbReference>
<evidence type="ECO:0000256" key="1">
    <source>
        <dbReference type="ARBA" id="ARBA00004481"/>
    </source>
</evidence>
<dbReference type="Gene3D" id="1.10.10.10">
    <property type="entry name" value="Winged helix-like DNA-binding domain superfamily/Winged helix DNA-binding domain"/>
    <property type="match status" value="2"/>
</dbReference>
<keyword evidence="4 9" id="KW-0813">Transport</keyword>
<name>A0AAN9UPB0_9PEZI</name>
<keyword evidence="6" id="KW-0967">Endosome</keyword>
<dbReference type="PANTHER" id="PTHR12806:SF0">
    <property type="entry name" value="VACUOLAR-SORTING PROTEIN SNF8"/>
    <property type="match status" value="1"/>
</dbReference>
<keyword evidence="7 9" id="KW-0653">Protein transport</keyword>
<proteinExistence type="inferred from homology"/>
<dbReference type="InterPro" id="IPR036388">
    <property type="entry name" value="WH-like_DNA-bd_sf"/>
</dbReference>
<dbReference type="SUPFAM" id="SSF46785">
    <property type="entry name" value="Winged helix' DNA-binding domain"/>
    <property type="match status" value="2"/>
</dbReference>
<dbReference type="InterPro" id="IPR016689">
    <property type="entry name" value="ESCRT-2_cplx_Snf8"/>
</dbReference>
<accession>A0AAN9UPB0</accession>
<dbReference type="GO" id="GO:0000814">
    <property type="term" value="C:ESCRT II complex"/>
    <property type="evidence" value="ECO:0007669"/>
    <property type="project" value="UniProtKB-UniRule"/>
</dbReference>
<evidence type="ECO:0000313" key="10">
    <source>
        <dbReference type="EMBL" id="KAK7751318.1"/>
    </source>
</evidence>
<dbReference type="PIRSF" id="PIRSF017215">
    <property type="entry name" value="ESCRT2_Vps22"/>
    <property type="match status" value="1"/>
</dbReference>
<gene>
    <name evidence="10" type="primary">dot2</name>
    <name evidence="10" type="ORF">SLS62_006724</name>
</gene>
<evidence type="ECO:0000256" key="2">
    <source>
        <dbReference type="ARBA" id="ARBA00004496"/>
    </source>
</evidence>
<comment type="function">
    <text evidence="9">Component of the endosomal sorting complex required for transport II (ESCRT-II), which is required for multivesicular body (MVB) formation and sorting of endosomal cargo proteins into MVBs.</text>
</comment>
<evidence type="ECO:0000256" key="5">
    <source>
        <dbReference type="ARBA" id="ARBA00022490"/>
    </source>
</evidence>
<evidence type="ECO:0000256" key="7">
    <source>
        <dbReference type="ARBA" id="ARBA00022927"/>
    </source>
</evidence>
<dbReference type="Pfam" id="PF04157">
    <property type="entry name" value="EAP30"/>
    <property type="match status" value="1"/>
</dbReference>
<evidence type="ECO:0000256" key="9">
    <source>
        <dbReference type="PIRNR" id="PIRNR017215"/>
    </source>
</evidence>
<comment type="similarity">
    <text evidence="3 9">Belongs to the SNF8 family.</text>
</comment>
<dbReference type="AlphaFoldDB" id="A0AAN9UPB0"/>
<dbReference type="Gene3D" id="6.10.140.180">
    <property type="match status" value="1"/>
</dbReference>
<comment type="caution">
    <text evidence="10">The sequence shown here is derived from an EMBL/GenBank/DDBJ whole genome shotgun (WGS) entry which is preliminary data.</text>
</comment>
<reference evidence="10 11" key="1">
    <citation type="submission" date="2024-02" db="EMBL/GenBank/DDBJ databases">
        <title>De novo assembly and annotation of 12 fungi associated with fruit tree decline syndrome in Ontario, Canada.</title>
        <authorList>
            <person name="Sulman M."/>
            <person name="Ellouze W."/>
            <person name="Ilyukhin E."/>
        </authorList>
    </citation>
    <scope>NUCLEOTIDE SEQUENCE [LARGE SCALE GENOMIC DNA]</scope>
    <source>
        <strain evidence="10 11">M11/M66-122</strain>
    </source>
</reference>
<dbReference type="GO" id="GO:0043328">
    <property type="term" value="P:protein transport to vacuole involved in ubiquitin-dependent protein catabolic process via the multivesicular body sorting pathway"/>
    <property type="evidence" value="ECO:0007669"/>
    <property type="project" value="TreeGrafter"/>
</dbReference>
<evidence type="ECO:0000256" key="8">
    <source>
        <dbReference type="ARBA" id="ARBA00023136"/>
    </source>
</evidence>
<evidence type="ECO:0000256" key="6">
    <source>
        <dbReference type="ARBA" id="ARBA00022753"/>
    </source>
</evidence>
<protein>
    <recommendedName>
        <fullName evidence="9">Vacuolar-sorting protein SNF8</fullName>
    </recommendedName>
</protein>
<sequence length="278" mass="29584">MSRKGVGLAAFDRSRLTSAQFASHGSSLRSTNAQALETQLAVFRSLLQSFAQTHARDIRSNPSFRAQFARMCAAIGVDPLASSSGANGEGGGGGGVGSIWAQLLGRSVNDFYFELAVRAVEVCGATRAENGGLIGVRELRERVMRGRLEGAPEITEDDVLRAVATLKPLGSSYSVIRVGNRPYVRSVPKELNTDQSAVLEAAQILGYVSVSMLMINLRWARARAQTALEDLLAAGMLWVDKQARPEWEYWSPGFFMMNDAAAAMEAAAAAAAAPATGG</sequence>
<comment type="subunit">
    <text evidence="9">Component of the endosomal sorting complex required for transport II (ESCRT-II).</text>
</comment>
<dbReference type="InterPro" id="IPR040608">
    <property type="entry name" value="Snf8/Vps36"/>
</dbReference>
<dbReference type="Proteomes" id="UP001320420">
    <property type="component" value="Unassembled WGS sequence"/>
</dbReference>
<keyword evidence="8" id="KW-0472">Membrane</keyword>
<organism evidence="10 11">
    <name type="scientific">Diatrype stigma</name>
    <dbReference type="NCBI Taxonomy" id="117547"/>
    <lineage>
        <taxon>Eukaryota</taxon>
        <taxon>Fungi</taxon>
        <taxon>Dikarya</taxon>
        <taxon>Ascomycota</taxon>
        <taxon>Pezizomycotina</taxon>
        <taxon>Sordariomycetes</taxon>
        <taxon>Xylariomycetidae</taxon>
        <taxon>Xylariales</taxon>
        <taxon>Diatrypaceae</taxon>
        <taxon>Diatrype</taxon>
    </lineage>
</organism>
<evidence type="ECO:0000313" key="11">
    <source>
        <dbReference type="Proteomes" id="UP001320420"/>
    </source>
</evidence>
<evidence type="ECO:0000256" key="3">
    <source>
        <dbReference type="ARBA" id="ARBA00009834"/>
    </source>
</evidence>
<dbReference type="FunFam" id="1.10.10.10:FF:000085">
    <property type="entry name" value="Vacuolar-sorting protein SNF8"/>
    <property type="match status" value="1"/>
</dbReference>
<comment type="subcellular location">
    <subcellularLocation>
        <location evidence="2">Cytoplasm</location>
    </subcellularLocation>
    <subcellularLocation>
        <location evidence="1">Endosome membrane</location>
        <topology evidence="1">Peripheral membrane protein</topology>
    </subcellularLocation>
</comment>
<evidence type="ECO:0000256" key="4">
    <source>
        <dbReference type="ARBA" id="ARBA00022448"/>
    </source>
</evidence>
<dbReference type="InterPro" id="IPR036390">
    <property type="entry name" value="WH_DNA-bd_sf"/>
</dbReference>